<dbReference type="InterPro" id="IPR029050">
    <property type="entry name" value="Immunoprotect_excell_Ig-like"/>
</dbReference>
<dbReference type="AlphaFoldDB" id="A0A4R3TD57"/>
<proteinExistence type="predicted"/>
<evidence type="ECO:0008006" key="4">
    <source>
        <dbReference type="Google" id="ProtNLM"/>
    </source>
</evidence>
<keyword evidence="1" id="KW-0732">Signal</keyword>
<evidence type="ECO:0000313" key="3">
    <source>
        <dbReference type="Proteomes" id="UP000295773"/>
    </source>
</evidence>
<comment type="caution">
    <text evidence="2">The sequence shown here is derived from an EMBL/GenBank/DDBJ whole genome shotgun (WGS) entry which is preliminary data.</text>
</comment>
<dbReference type="EMBL" id="SMBP01000011">
    <property type="protein sequence ID" value="TCU59086.1"/>
    <property type="molecule type" value="Genomic_DNA"/>
</dbReference>
<name>A0A4R3TD57_9FIRM</name>
<organism evidence="2 3">
    <name type="scientific">Longicatena caecimuris</name>
    <dbReference type="NCBI Taxonomy" id="1796635"/>
    <lineage>
        <taxon>Bacteria</taxon>
        <taxon>Bacillati</taxon>
        <taxon>Bacillota</taxon>
        <taxon>Erysipelotrichia</taxon>
        <taxon>Erysipelotrichales</taxon>
        <taxon>Erysipelotrichaceae</taxon>
        <taxon>Longicatena</taxon>
    </lineage>
</organism>
<dbReference type="GeneID" id="73795914"/>
<dbReference type="RefSeq" id="WP_008687893.1">
    <property type="nucleotide sequence ID" value="NZ_AP024510.1"/>
</dbReference>
<reference evidence="2 3" key="1">
    <citation type="submission" date="2019-03" db="EMBL/GenBank/DDBJ databases">
        <title>Genomic Encyclopedia of Type Strains, Phase IV (KMG-IV): sequencing the most valuable type-strain genomes for metagenomic binning, comparative biology and taxonomic classification.</title>
        <authorList>
            <person name="Goeker M."/>
        </authorList>
    </citation>
    <scope>NUCLEOTIDE SEQUENCE [LARGE SCALE GENOMIC DNA]</scope>
    <source>
        <strain evidence="2 3">DSM 29481</strain>
    </source>
</reference>
<evidence type="ECO:0000256" key="1">
    <source>
        <dbReference type="ARBA" id="ARBA00022729"/>
    </source>
</evidence>
<gene>
    <name evidence="2" type="ORF">EDD61_11114</name>
</gene>
<protein>
    <recommendedName>
        <fullName evidence="4">DUF4352 domain-containing protein</fullName>
    </recommendedName>
</protein>
<dbReference type="Proteomes" id="UP000295773">
    <property type="component" value="Unassembled WGS sequence"/>
</dbReference>
<accession>A0A4R3TD57</accession>
<sequence length="154" mass="18130">MEIIQHEKEKQNVLLTGDYCPNQALINEFQTIFFTCKVTKIELPGKELKDFVVEEQAQFLMLHVRIKNITNEILNMYKDDFMITFDEEGPFEAEDYFGVKNQLPDEYALKPMEEIYGSLIFIISSTAKKIIFSYTEYFDDESEGKTYKLKYKIG</sequence>
<evidence type="ECO:0000313" key="2">
    <source>
        <dbReference type="EMBL" id="TCU59086.1"/>
    </source>
</evidence>
<dbReference type="Gene3D" id="2.60.40.1240">
    <property type="match status" value="1"/>
</dbReference>
<keyword evidence="3" id="KW-1185">Reference proteome</keyword>